<evidence type="ECO:0000259" key="1">
    <source>
        <dbReference type="Pfam" id="PF10651"/>
    </source>
</evidence>
<evidence type="ECO:0000313" key="3">
    <source>
        <dbReference type="Proteomes" id="UP000307747"/>
    </source>
</evidence>
<sequence>MYNKEGKLKLETTAKYMPIGNTNISFYDSDIGTADLIFYITRNQRPLEVSDENVDCFLILKASDGTYVVDKASVIDPLNGKAKYTIPSEFLKHTGKVQGQLFIAVHGKEDIVTEVEFTFGIQKGLTSSIPSVDKLNYIRTFDELRKRIEERIQYIEDALANGDDYVTQMDETLTSGMKSLNDRSAQVISEIETLATGYKQELTDLKVTGLDEMNDKYIASITEMNDVKTSITDMKDSFVTKDELTNEIDVVLEDKPYQKYSFTDVEGKRTYIGTLGTEESGYASILDLPPGLYEATIPGDAWTVDAPQSTSGSAHIAEIDVTEGIRKRKQIRVLQNLSNFEYRATIHTQNVDNPDGRFMGWKRVMDAEEFESKNNDTGWIHWNTKGSATEREADKPQAIHNDYRVIERNGVKTAYLRINVNNVTTQTAIGDIPSIYTPKVQNFYVRTPVTMNPAVVYIDIDGQIWVYLNTNDVSKWQTSHYINGEVSWIIDDTGVGL</sequence>
<gene>
    <name evidence="2" type="ORF">FEZ53_06290</name>
</gene>
<organism evidence="2 3">
    <name type="scientific">Staphylococcus xylosus</name>
    <dbReference type="NCBI Taxonomy" id="1288"/>
    <lineage>
        <taxon>Bacteria</taxon>
        <taxon>Bacillati</taxon>
        <taxon>Bacillota</taxon>
        <taxon>Bacilli</taxon>
        <taxon>Bacillales</taxon>
        <taxon>Staphylococcaceae</taxon>
        <taxon>Staphylococcus</taxon>
    </lineage>
</organism>
<evidence type="ECO:0000313" key="2">
    <source>
        <dbReference type="EMBL" id="TLP91892.1"/>
    </source>
</evidence>
<dbReference type="InterPro" id="IPR018913">
    <property type="entry name" value="BppU_N"/>
</dbReference>
<dbReference type="AlphaFoldDB" id="A0A5R9B7R0"/>
<dbReference type="Pfam" id="PF10651">
    <property type="entry name" value="BppU_N"/>
    <property type="match status" value="1"/>
</dbReference>
<dbReference type="OrthoDB" id="2413898at2"/>
<comment type="caution">
    <text evidence="2">The sequence shown here is derived from an EMBL/GenBank/DDBJ whole genome shotgun (WGS) entry which is preliminary data.</text>
</comment>
<name>A0A5R9B7R0_STAXY</name>
<protein>
    <submittedName>
        <fullName evidence="2">DUF2479 domain-containing protein</fullName>
    </submittedName>
</protein>
<accession>A0A5R9B7R0</accession>
<dbReference type="RefSeq" id="WP_138405829.1">
    <property type="nucleotide sequence ID" value="NZ_VBTJ01000001.1"/>
</dbReference>
<dbReference type="Proteomes" id="UP000307747">
    <property type="component" value="Unassembled WGS sequence"/>
</dbReference>
<dbReference type="Gene3D" id="2.60.40.3350">
    <property type="match status" value="1"/>
</dbReference>
<proteinExistence type="predicted"/>
<feature type="domain" description="BppU N-terminal" evidence="1">
    <location>
        <begin position="7"/>
        <end position="149"/>
    </location>
</feature>
<reference evidence="2 3" key="1">
    <citation type="submission" date="2019-05" db="EMBL/GenBank/DDBJ databases">
        <title>The metagenome of a microbial culture collection derived from dairy environment covers the genomic content of the human microbiome.</title>
        <authorList>
            <person name="Roder T."/>
            <person name="Wuthrich D."/>
            <person name="Sattari Z."/>
            <person name="Von Ah U."/>
            <person name="Bar C."/>
            <person name="Ronchi F."/>
            <person name="Macpherson A.J."/>
            <person name="Ganal-Vonarburg S.C."/>
            <person name="Bruggmann R."/>
            <person name="Vergeres G."/>
        </authorList>
    </citation>
    <scope>NUCLEOTIDE SEQUENCE [LARGE SCALE GENOMIC DNA]</scope>
    <source>
        <strain evidence="2 3">FAM 20833</strain>
    </source>
</reference>
<dbReference type="EMBL" id="VBTJ01000001">
    <property type="protein sequence ID" value="TLP91892.1"/>
    <property type="molecule type" value="Genomic_DNA"/>
</dbReference>